<reference evidence="2" key="1">
    <citation type="submission" date="2019-08" db="EMBL/GenBank/DDBJ databases">
        <authorList>
            <person name="Kucharzyk K."/>
            <person name="Murdoch R.W."/>
            <person name="Higgins S."/>
            <person name="Loffler F."/>
        </authorList>
    </citation>
    <scope>NUCLEOTIDE SEQUENCE</scope>
</reference>
<sequence>MIEQSHDFERIFGVHAAQMREICRAIISLSGVDKIVLFGSYAKGCAECDSDVDLAVFFTSQDARLLRQYRQLARICVNSSIDIQVQPFHTYELATPCGIIEEIEAYGVELCPC</sequence>
<organism evidence="2">
    <name type="scientific">bioreactor metagenome</name>
    <dbReference type="NCBI Taxonomy" id="1076179"/>
    <lineage>
        <taxon>unclassified sequences</taxon>
        <taxon>metagenomes</taxon>
        <taxon>ecological metagenomes</taxon>
    </lineage>
</organism>
<accession>A0A645EBC9</accession>
<dbReference type="EMBL" id="VSSQ01044595">
    <property type="protein sequence ID" value="MPM98428.1"/>
    <property type="molecule type" value="Genomic_DNA"/>
</dbReference>
<evidence type="ECO:0000259" key="1">
    <source>
        <dbReference type="Pfam" id="PF18765"/>
    </source>
</evidence>
<dbReference type="Pfam" id="PF18765">
    <property type="entry name" value="Polbeta"/>
    <property type="match status" value="1"/>
</dbReference>
<protein>
    <recommendedName>
        <fullName evidence="1">Polymerase beta nucleotidyltransferase domain-containing protein</fullName>
    </recommendedName>
</protein>
<dbReference type="InterPro" id="IPR043519">
    <property type="entry name" value="NT_sf"/>
</dbReference>
<feature type="domain" description="Polymerase beta nucleotidyltransferase" evidence="1">
    <location>
        <begin position="30"/>
        <end position="84"/>
    </location>
</feature>
<dbReference type="SUPFAM" id="SSF81301">
    <property type="entry name" value="Nucleotidyltransferase"/>
    <property type="match status" value="1"/>
</dbReference>
<comment type="caution">
    <text evidence="2">The sequence shown here is derived from an EMBL/GenBank/DDBJ whole genome shotgun (WGS) entry which is preliminary data.</text>
</comment>
<gene>
    <name evidence="2" type="ORF">SDC9_145614</name>
</gene>
<evidence type="ECO:0000313" key="2">
    <source>
        <dbReference type="EMBL" id="MPM98428.1"/>
    </source>
</evidence>
<dbReference type="CDD" id="cd05403">
    <property type="entry name" value="NT_KNTase_like"/>
    <property type="match status" value="1"/>
</dbReference>
<dbReference type="Gene3D" id="3.30.460.10">
    <property type="entry name" value="Beta Polymerase, domain 2"/>
    <property type="match status" value="1"/>
</dbReference>
<name>A0A645EBC9_9ZZZZ</name>
<dbReference type="AlphaFoldDB" id="A0A645EBC9"/>
<proteinExistence type="predicted"/>
<dbReference type="InterPro" id="IPR041633">
    <property type="entry name" value="Polbeta"/>
</dbReference>